<dbReference type="InterPro" id="IPR000165">
    <property type="entry name" value="Glucoamylase"/>
</dbReference>
<dbReference type="Pfam" id="PF00723">
    <property type="entry name" value="Glyco_hydro_15"/>
    <property type="match status" value="1"/>
</dbReference>
<dbReference type="PANTHER" id="PTHR31616">
    <property type="entry name" value="TREHALASE"/>
    <property type="match status" value="1"/>
</dbReference>
<evidence type="ECO:0000256" key="9">
    <source>
        <dbReference type="PIRNR" id="PIRNR001031"/>
    </source>
</evidence>
<evidence type="ECO:0000256" key="4">
    <source>
        <dbReference type="ARBA" id="ARBA00022801"/>
    </source>
</evidence>
<proteinExistence type="inferred from homology"/>
<keyword evidence="7 9" id="KW-0326">Glycosidase</keyword>
<dbReference type="InterPro" id="IPR034836">
    <property type="entry name" value="CBM20_glucoamylase"/>
</dbReference>
<dbReference type="AlphaFoldDB" id="A0A420I6B8"/>
<dbReference type="FunFam" id="2.60.40.10:FF:000552">
    <property type="entry name" value="Related to glucoamylase"/>
    <property type="match status" value="1"/>
</dbReference>
<accession>A0A420I6B8</accession>
<dbReference type="InterPro" id="IPR008928">
    <property type="entry name" value="6-hairpin_glycosidase_sf"/>
</dbReference>
<keyword evidence="6 9" id="KW-0119">Carbohydrate metabolism</keyword>
<dbReference type="Gene3D" id="1.50.10.10">
    <property type="match status" value="1"/>
</dbReference>
<feature type="binding site" evidence="11">
    <location>
        <position position="183"/>
    </location>
    <ligand>
        <name>substrate</name>
    </ligand>
</feature>
<evidence type="ECO:0000256" key="8">
    <source>
        <dbReference type="ARBA" id="ARBA00023326"/>
    </source>
</evidence>
<keyword evidence="8 9" id="KW-0624">Polysaccharide degradation</keyword>
<keyword evidence="3" id="KW-0732">Signal</keyword>
<comment type="caution">
    <text evidence="13">The sequence shown here is derived from an EMBL/GenBank/DDBJ whole genome shotgun (WGS) entry which is preliminary data.</text>
</comment>
<dbReference type="PRINTS" id="PR00736">
    <property type="entry name" value="GLHYDRLASE15"/>
</dbReference>
<dbReference type="Proteomes" id="UP000285405">
    <property type="component" value="Unassembled WGS sequence"/>
</dbReference>
<comment type="similarity">
    <text evidence="2 9">Belongs to the glycosyl hydrolase 15 family.</text>
</comment>
<dbReference type="Pfam" id="PF00686">
    <property type="entry name" value="CBM_20"/>
    <property type="match status" value="1"/>
</dbReference>
<evidence type="ECO:0000256" key="6">
    <source>
        <dbReference type="ARBA" id="ARBA00023277"/>
    </source>
</evidence>
<dbReference type="Gene3D" id="2.60.40.10">
    <property type="entry name" value="Immunoglobulins"/>
    <property type="match status" value="1"/>
</dbReference>
<sequence>MAAMPVVIGFVRFMYSTFALLTLLFVSVHSISQNPIHDSTLQAEEPILDFDDFSSREARFALSRILCNIGPQGACVPGTSLGLVVAGPGKTNPNCKSPGLSWYTANQKSDFYTWTRDSALTVKCLVDKLVNEHDHSLLIRVENYITAQARIQTVINPSGDLSTGAGLGEPKFNVDASPFAGPWGRPQRDGPALRATALITYSKWLINTNYKSTVTEFIWPIIQNDLHYIAQYWNKTGFDLWEEIEGSSFYTISAQYRALLEGSLLASLIGKTCPLCDSQAPQVICFLQNFWNISGGYILANVNEKSKRSAKDANTILASIHQFDPSAQCDSRTFQPCSDLALSNHKVVTDSFRSIYPINAGITNGRAISVGRYPEDQYYNGNPWYITSLAAAEQLYDALYIWKKYLVINITDVSLPFFRDFSPQIKTGSYNYMMPEYQEIYDAIFKYADEYMKIVQAYTQSNGSLSEQFDKATGEPLSAYDLTWSYTAFLTAIDRRSGVVPYPWGEDPAGKSTVKIPSVCAANPEIGDYTPAPKPTWPVHQTPPDYTPIPCSPVTAVSVTFNVLATTSYGDTIKLLGSDSSLGNWDLENAISLSASEYSSNYPIWRVTVLVNPGTSLMYKYVNFKSDGTVYWESGNDRTLDIPKTCESAFSTTEIWRHNES</sequence>
<dbReference type="OrthoDB" id="6123450at2759"/>
<dbReference type="PANTHER" id="PTHR31616:SF12">
    <property type="entry name" value="GLUCOAMYLASE"/>
    <property type="match status" value="1"/>
</dbReference>
<dbReference type="EC" id="3.2.1.3" evidence="9"/>
<evidence type="ECO:0000313" key="14">
    <source>
        <dbReference type="Proteomes" id="UP000285405"/>
    </source>
</evidence>
<evidence type="ECO:0000256" key="10">
    <source>
        <dbReference type="PIRSR" id="PIRSR001031-1"/>
    </source>
</evidence>
<evidence type="ECO:0000256" key="2">
    <source>
        <dbReference type="ARBA" id="ARBA00006188"/>
    </source>
</evidence>
<feature type="active site" description="Proton acceptor" evidence="10">
    <location>
        <position position="239"/>
    </location>
</feature>
<dbReference type="SUPFAM" id="SSF49452">
    <property type="entry name" value="Starch-binding domain-like"/>
    <property type="match status" value="1"/>
</dbReference>
<dbReference type="SMART" id="SM01065">
    <property type="entry name" value="CBM_2"/>
    <property type="match status" value="1"/>
</dbReference>
<evidence type="ECO:0000259" key="12">
    <source>
        <dbReference type="PROSITE" id="PS51166"/>
    </source>
</evidence>
<dbReference type="PROSITE" id="PS00820">
    <property type="entry name" value="GLUCOAMYLASE"/>
    <property type="match status" value="1"/>
</dbReference>
<dbReference type="GO" id="GO:0004339">
    <property type="term" value="F:glucan 1,4-alpha-glucosidase activity"/>
    <property type="evidence" value="ECO:0007669"/>
    <property type="project" value="UniProtKB-EC"/>
</dbReference>
<dbReference type="InterPro" id="IPR011613">
    <property type="entry name" value="GH15-like"/>
</dbReference>
<gene>
    <name evidence="13" type="ORF">GcC1_124019</name>
</gene>
<dbReference type="GO" id="GO:2001070">
    <property type="term" value="F:starch binding"/>
    <property type="evidence" value="ECO:0007669"/>
    <property type="project" value="InterPro"/>
</dbReference>
<evidence type="ECO:0000256" key="11">
    <source>
        <dbReference type="PIRSR" id="PIRSR001031-2"/>
    </source>
</evidence>
<feature type="active site" description="Proton donor" evidence="10">
    <location>
        <position position="242"/>
    </location>
</feature>
<dbReference type="InterPro" id="IPR002044">
    <property type="entry name" value="CBM20"/>
</dbReference>
<keyword evidence="5" id="KW-0325">Glycoprotein</keyword>
<dbReference type="EMBL" id="MCBR01012410">
    <property type="protein sequence ID" value="RKF65247.1"/>
    <property type="molecule type" value="Genomic_DNA"/>
</dbReference>
<dbReference type="PIRSF" id="PIRSF001031">
    <property type="entry name" value="Glu-a-glcsd_SBD"/>
    <property type="match status" value="1"/>
</dbReference>
<dbReference type="FunFam" id="1.50.10.10:FF:000018">
    <property type="entry name" value="Glucoamylase"/>
    <property type="match status" value="1"/>
</dbReference>
<evidence type="ECO:0000256" key="7">
    <source>
        <dbReference type="ARBA" id="ARBA00023295"/>
    </source>
</evidence>
<reference evidence="13 14" key="1">
    <citation type="journal article" date="2018" name="BMC Genomics">
        <title>Comparative genome analyses reveal sequence features reflecting distinct modes of host-adaptation between dicot and monocot powdery mildew.</title>
        <authorList>
            <person name="Wu Y."/>
            <person name="Ma X."/>
            <person name="Pan Z."/>
            <person name="Kale S.D."/>
            <person name="Song Y."/>
            <person name="King H."/>
            <person name="Zhang Q."/>
            <person name="Presley C."/>
            <person name="Deng X."/>
            <person name="Wei C.I."/>
            <person name="Xiao S."/>
        </authorList>
    </citation>
    <scope>NUCLEOTIDE SEQUENCE [LARGE SCALE GENOMIC DNA]</scope>
    <source>
        <strain evidence="13">UCSC1</strain>
    </source>
</reference>
<dbReference type="CDD" id="cd05811">
    <property type="entry name" value="CBM20_glucoamylase"/>
    <property type="match status" value="1"/>
</dbReference>
<dbReference type="InterPro" id="IPR013783">
    <property type="entry name" value="Ig-like_fold"/>
</dbReference>
<dbReference type="GO" id="GO:0000272">
    <property type="term" value="P:polysaccharide catabolic process"/>
    <property type="evidence" value="ECO:0007669"/>
    <property type="project" value="UniProtKB-KW"/>
</dbReference>
<dbReference type="SUPFAM" id="SSF48208">
    <property type="entry name" value="Six-hairpin glycosidases"/>
    <property type="match status" value="1"/>
</dbReference>
<dbReference type="InterPro" id="IPR046966">
    <property type="entry name" value="Glucoamylase_active_site"/>
</dbReference>
<comment type="catalytic activity">
    <reaction evidence="1 9">
        <text>Hydrolysis of terminal (1-&gt;4)-linked alpha-D-glucose residues successively from non-reducing ends of the chains with release of beta-D-glucose.</text>
        <dbReference type="EC" id="3.2.1.3"/>
    </reaction>
</comment>
<dbReference type="InterPro" id="IPR013784">
    <property type="entry name" value="Carb-bd-like_fold"/>
</dbReference>
<feature type="domain" description="CBM20" evidence="12">
    <location>
        <begin position="551"/>
        <end position="658"/>
    </location>
</feature>
<name>A0A420I6B8_9PEZI</name>
<protein>
    <recommendedName>
        <fullName evidence="9">Glucoamylase</fullName>
        <ecNumber evidence="9">3.2.1.3</ecNumber>
    </recommendedName>
    <alternativeName>
        <fullName evidence="9">1,4-alpha-D-glucan glucohydrolase</fullName>
    </alternativeName>
    <alternativeName>
        <fullName evidence="9">Glucan 1,4-alpha-glucosidase</fullName>
    </alternativeName>
</protein>
<evidence type="ECO:0000313" key="13">
    <source>
        <dbReference type="EMBL" id="RKF65247.1"/>
    </source>
</evidence>
<dbReference type="PROSITE" id="PS51166">
    <property type="entry name" value="CBM20"/>
    <property type="match status" value="1"/>
</dbReference>
<organism evidence="13 14">
    <name type="scientific">Golovinomyces cichoracearum</name>
    <dbReference type="NCBI Taxonomy" id="62708"/>
    <lineage>
        <taxon>Eukaryota</taxon>
        <taxon>Fungi</taxon>
        <taxon>Dikarya</taxon>
        <taxon>Ascomycota</taxon>
        <taxon>Pezizomycotina</taxon>
        <taxon>Leotiomycetes</taxon>
        <taxon>Erysiphales</taxon>
        <taxon>Erysiphaceae</taxon>
        <taxon>Golovinomyces</taxon>
    </lineage>
</organism>
<evidence type="ECO:0000256" key="5">
    <source>
        <dbReference type="ARBA" id="ARBA00023180"/>
    </source>
</evidence>
<evidence type="ECO:0000256" key="3">
    <source>
        <dbReference type="ARBA" id="ARBA00022729"/>
    </source>
</evidence>
<dbReference type="InterPro" id="IPR008291">
    <property type="entry name" value="Glucoamylase_SBD"/>
</dbReference>
<dbReference type="InterPro" id="IPR012341">
    <property type="entry name" value="6hp_glycosidase-like_sf"/>
</dbReference>
<dbReference type="GO" id="GO:0000324">
    <property type="term" value="C:fungal-type vacuole"/>
    <property type="evidence" value="ECO:0007669"/>
    <property type="project" value="TreeGrafter"/>
</dbReference>
<evidence type="ECO:0000256" key="1">
    <source>
        <dbReference type="ARBA" id="ARBA00001863"/>
    </source>
</evidence>
<keyword evidence="4 9" id="KW-0378">Hydrolase</keyword>